<dbReference type="InterPro" id="IPR012340">
    <property type="entry name" value="NA-bd_OB-fold"/>
</dbReference>
<accession>A0A0G0JW33</accession>
<gene>
    <name evidence="2" type="ORF">US90_C0001G0038</name>
</gene>
<feature type="domain" description="ChsH2 rubredoxin-like zinc ribbon" evidence="1">
    <location>
        <begin position="20"/>
        <end position="38"/>
    </location>
</feature>
<protein>
    <recommendedName>
        <fullName evidence="1">ChsH2 rubredoxin-like zinc ribbon domain-containing protein</fullName>
    </recommendedName>
</protein>
<dbReference type="Gene3D" id="6.10.30.10">
    <property type="match status" value="1"/>
</dbReference>
<sequence>MEIPRHWRLRKQRYFLQGEICPDCDFPIFPPRDICPRCKHNTVGGIDYQYQGQPVAMEQNETEELIRRR</sequence>
<evidence type="ECO:0000313" key="2">
    <source>
        <dbReference type="EMBL" id="KKQ71708.1"/>
    </source>
</evidence>
<evidence type="ECO:0000313" key="3">
    <source>
        <dbReference type="Proteomes" id="UP000034406"/>
    </source>
</evidence>
<evidence type="ECO:0000259" key="1">
    <source>
        <dbReference type="Pfam" id="PF12172"/>
    </source>
</evidence>
<proteinExistence type="predicted"/>
<name>A0A0G0JW33_9BACT</name>
<dbReference type="SUPFAM" id="SSF50249">
    <property type="entry name" value="Nucleic acid-binding proteins"/>
    <property type="match status" value="1"/>
</dbReference>
<reference evidence="2 3" key="1">
    <citation type="journal article" date="2015" name="Nature">
        <title>rRNA introns, odd ribosomes, and small enigmatic genomes across a large radiation of phyla.</title>
        <authorList>
            <person name="Brown C.T."/>
            <person name="Hug L.A."/>
            <person name="Thomas B.C."/>
            <person name="Sharon I."/>
            <person name="Castelle C.J."/>
            <person name="Singh A."/>
            <person name="Wilkins M.J."/>
            <person name="Williams K.H."/>
            <person name="Banfield J.F."/>
        </authorList>
    </citation>
    <scope>NUCLEOTIDE SEQUENCE [LARGE SCALE GENOMIC DNA]</scope>
</reference>
<dbReference type="AlphaFoldDB" id="A0A0G0JW33"/>
<dbReference type="Pfam" id="PF12172">
    <property type="entry name" value="zf-ChsH2"/>
    <property type="match status" value="1"/>
</dbReference>
<dbReference type="InterPro" id="IPR022002">
    <property type="entry name" value="ChsH2_Znr"/>
</dbReference>
<dbReference type="STRING" id="1618490.US90_C0001G0038"/>
<comment type="caution">
    <text evidence="2">The sequence shown here is derived from an EMBL/GenBank/DDBJ whole genome shotgun (WGS) entry which is preliminary data.</text>
</comment>
<organism evidence="2 3">
    <name type="scientific">Candidatus Shapirobacteria bacterium GW2011_GWE2_38_30</name>
    <dbReference type="NCBI Taxonomy" id="1618490"/>
    <lineage>
        <taxon>Bacteria</taxon>
        <taxon>Candidatus Shapironibacteriota</taxon>
    </lineage>
</organism>
<dbReference type="EMBL" id="LBUT01000001">
    <property type="protein sequence ID" value="KKQ71708.1"/>
    <property type="molecule type" value="Genomic_DNA"/>
</dbReference>
<dbReference type="Proteomes" id="UP000034406">
    <property type="component" value="Unassembled WGS sequence"/>
</dbReference>